<feature type="domain" description="Nephrocystin 3-like N-terminal" evidence="3">
    <location>
        <begin position="271"/>
        <end position="422"/>
    </location>
</feature>
<dbReference type="InterPro" id="IPR038305">
    <property type="entry name" value="HeLo_sf"/>
</dbReference>
<dbReference type="Pfam" id="PF24883">
    <property type="entry name" value="NPHP3_N"/>
    <property type="match status" value="1"/>
</dbReference>
<dbReference type="PANTHER" id="PTHR10039">
    <property type="entry name" value="AMELOGENIN"/>
    <property type="match status" value="1"/>
</dbReference>
<keyword evidence="6" id="KW-1185">Reference proteome</keyword>
<dbReference type="Proteomes" id="UP001301769">
    <property type="component" value="Unassembled WGS sequence"/>
</dbReference>
<dbReference type="InterPro" id="IPR029498">
    <property type="entry name" value="HeLo_dom"/>
</dbReference>
<dbReference type="SUPFAM" id="SSF52540">
    <property type="entry name" value="P-loop containing nucleoside triphosphate hydrolases"/>
    <property type="match status" value="1"/>
</dbReference>
<protein>
    <submittedName>
        <fullName evidence="5">Prion-inhibition and propagation-domain-containing protein</fullName>
    </submittedName>
</protein>
<dbReference type="InterPro" id="IPR056884">
    <property type="entry name" value="NPHP3-like_N"/>
</dbReference>
<keyword evidence="1" id="KW-0677">Repeat</keyword>
<evidence type="ECO:0000259" key="4">
    <source>
        <dbReference type="Pfam" id="PF25053"/>
    </source>
</evidence>
<accession>A0AAN7B4V3</accession>
<dbReference type="InterPro" id="IPR027417">
    <property type="entry name" value="P-loop_NTPase"/>
</dbReference>
<comment type="caution">
    <text evidence="5">The sequence shown here is derived from an EMBL/GenBank/DDBJ whole genome shotgun (WGS) entry which is preliminary data.</text>
</comment>
<dbReference type="Pfam" id="PF14479">
    <property type="entry name" value="HeLo"/>
    <property type="match status" value="1"/>
</dbReference>
<dbReference type="Gene3D" id="3.40.50.300">
    <property type="entry name" value="P-loop containing nucleotide triphosphate hydrolases"/>
    <property type="match status" value="1"/>
</dbReference>
<name>A0AAN7B4V3_9PEZI</name>
<dbReference type="InterPro" id="IPR056693">
    <property type="entry name" value="DUF7791"/>
</dbReference>
<dbReference type="PANTHER" id="PTHR10039:SF5">
    <property type="entry name" value="NACHT DOMAIN-CONTAINING PROTEIN"/>
    <property type="match status" value="1"/>
</dbReference>
<gene>
    <name evidence="5" type="ORF">QBC37DRAFT_484990</name>
</gene>
<dbReference type="EMBL" id="MU858160">
    <property type="protein sequence ID" value="KAK4210998.1"/>
    <property type="molecule type" value="Genomic_DNA"/>
</dbReference>
<dbReference type="Pfam" id="PF25053">
    <property type="entry name" value="DUF7791"/>
    <property type="match status" value="1"/>
</dbReference>
<evidence type="ECO:0000256" key="1">
    <source>
        <dbReference type="ARBA" id="ARBA00022737"/>
    </source>
</evidence>
<feature type="domain" description="DUF7791" evidence="4">
    <location>
        <begin position="533"/>
        <end position="677"/>
    </location>
</feature>
<dbReference type="AlphaFoldDB" id="A0AAN7B4V3"/>
<feature type="domain" description="Prion-inhibition and propagation HeLo" evidence="2">
    <location>
        <begin position="5"/>
        <end position="208"/>
    </location>
</feature>
<dbReference type="Gene3D" id="1.20.120.1020">
    <property type="entry name" value="Prion-inhibition and propagation, HeLo domain"/>
    <property type="match status" value="1"/>
</dbReference>
<proteinExistence type="predicted"/>
<reference evidence="5" key="2">
    <citation type="submission" date="2023-05" db="EMBL/GenBank/DDBJ databases">
        <authorList>
            <consortium name="Lawrence Berkeley National Laboratory"/>
            <person name="Steindorff A."/>
            <person name="Hensen N."/>
            <person name="Bonometti L."/>
            <person name="Westerberg I."/>
            <person name="Brannstrom I.O."/>
            <person name="Guillou S."/>
            <person name="Cros-Aarteil S."/>
            <person name="Calhoun S."/>
            <person name="Haridas S."/>
            <person name="Kuo A."/>
            <person name="Mondo S."/>
            <person name="Pangilinan J."/>
            <person name="Riley R."/>
            <person name="Labutti K."/>
            <person name="Andreopoulos B."/>
            <person name="Lipzen A."/>
            <person name="Chen C."/>
            <person name="Yanf M."/>
            <person name="Daum C."/>
            <person name="Ng V."/>
            <person name="Clum A."/>
            <person name="Ohm R."/>
            <person name="Martin F."/>
            <person name="Silar P."/>
            <person name="Natvig D."/>
            <person name="Lalanne C."/>
            <person name="Gautier V."/>
            <person name="Ament-Velasquez S.L."/>
            <person name="Kruys A."/>
            <person name="Hutchinson M.I."/>
            <person name="Powell A.J."/>
            <person name="Barry K."/>
            <person name="Miller A.N."/>
            <person name="Grigoriev I.V."/>
            <person name="Debuchy R."/>
            <person name="Gladieux P."/>
            <person name="Thoren M.H."/>
            <person name="Johannesson H."/>
        </authorList>
    </citation>
    <scope>NUCLEOTIDE SEQUENCE</scope>
    <source>
        <strain evidence="5">PSN293</strain>
    </source>
</reference>
<keyword evidence="5" id="KW-0640">Prion</keyword>
<evidence type="ECO:0000313" key="6">
    <source>
        <dbReference type="Proteomes" id="UP001301769"/>
    </source>
</evidence>
<organism evidence="5 6">
    <name type="scientific">Rhypophila decipiens</name>
    <dbReference type="NCBI Taxonomy" id="261697"/>
    <lineage>
        <taxon>Eukaryota</taxon>
        <taxon>Fungi</taxon>
        <taxon>Dikarya</taxon>
        <taxon>Ascomycota</taxon>
        <taxon>Pezizomycotina</taxon>
        <taxon>Sordariomycetes</taxon>
        <taxon>Sordariomycetidae</taxon>
        <taxon>Sordariales</taxon>
        <taxon>Naviculisporaceae</taxon>
        <taxon>Rhypophila</taxon>
    </lineage>
</organism>
<evidence type="ECO:0000259" key="2">
    <source>
        <dbReference type="Pfam" id="PF14479"/>
    </source>
</evidence>
<evidence type="ECO:0000313" key="5">
    <source>
        <dbReference type="EMBL" id="KAK4210998.1"/>
    </source>
</evidence>
<sequence>MEVAGLAVGVVALASIFKDCIDIISNISAIRSMGRDAEVLNTKLDIEKTLFLQWAERVRLLEKNCDKRLVQGANKEAIRAVLNAICKLADESGDIQNRYGLKHAQHFDKSGPSDETTICYSRMVRFTSPFEKLNVSQKGRTASGSSPVAKIRWLAVDKEKLERLINDLSYFVSKLNDLVPPADSSKSLVSMAVEDMEQVGSFTTLRLLLSSGFTHAGGPESHLIKAAREKLYIARTFLDTAMGITTAARRPKMGRLSRMATFGVRALLSRVSGKAGCGKSTLMKHLYHHGTTKDYLSQWTGGSSLITGCFFFWYLGTPEQNTYQGLTRTLLHHILEADPSLIPQLLPDMWKDVTELESPDPSLALPIIAETQAAFERLSRTPTKVCLFIDGLDEYSGDFQEGISFIENLCQYPNLKLVVSSRPKPDFLDAFASRRMLRMQDLTKPDIERYVLDSVGGHSYLQSLMRRDETKDRAKQLLADLMDKADGIFLWIVLACRSLLKGLCRSDRIPELERRVAELPKELKAMFAYMIRKIDPRYQQHCAKLLRICHEALADKTITAGCVPTLALAFLDEYHDNLMGCRKLAQSALGPDEVEHIRTSFPVRLNSLCGGLLEIQWNVERFVPAPWNPREDPIVDTQVVFMHRSVAEFLDSDATWAMDCLYIAPGEFDARIALACFPMCMLQLSRASGNEIYTGFRFLQAANKDAPKLVLATLLDFQVVINHTEYFRTQAANYLYPHLGGGGSSSNSNTENLDIVALILAVELGLLSFIEHYVATHRRVSIANLPSRFPLLYHAIKRPFLCSITRKAFHCFGMGPEVIRYLLMTAGCHASQNIQISSSPLTRWGTTVTTTPWDIWTDGEWIARGGDGGGAQLYVQLTEAFVDSGTVDRGWAPRAVAASPDFVAAFKSNLVGFDASRAGMSDMEALDLWRRGQRILDRLFGTGAEVDGHRVVKRPRLQ</sequence>
<keyword evidence="5" id="KW-0034">Amyloid</keyword>
<reference evidence="5" key="1">
    <citation type="journal article" date="2023" name="Mol. Phylogenet. Evol.">
        <title>Genome-scale phylogeny and comparative genomics of the fungal order Sordariales.</title>
        <authorList>
            <person name="Hensen N."/>
            <person name="Bonometti L."/>
            <person name="Westerberg I."/>
            <person name="Brannstrom I.O."/>
            <person name="Guillou S."/>
            <person name="Cros-Aarteil S."/>
            <person name="Calhoun S."/>
            <person name="Haridas S."/>
            <person name="Kuo A."/>
            <person name="Mondo S."/>
            <person name="Pangilinan J."/>
            <person name="Riley R."/>
            <person name="LaButti K."/>
            <person name="Andreopoulos B."/>
            <person name="Lipzen A."/>
            <person name="Chen C."/>
            <person name="Yan M."/>
            <person name="Daum C."/>
            <person name="Ng V."/>
            <person name="Clum A."/>
            <person name="Steindorff A."/>
            <person name="Ohm R.A."/>
            <person name="Martin F."/>
            <person name="Silar P."/>
            <person name="Natvig D.O."/>
            <person name="Lalanne C."/>
            <person name="Gautier V."/>
            <person name="Ament-Velasquez S.L."/>
            <person name="Kruys A."/>
            <person name="Hutchinson M.I."/>
            <person name="Powell A.J."/>
            <person name="Barry K."/>
            <person name="Miller A.N."/>
            <person name="Grigoriev I.V."/>
            <person name="Debuchy R."/>
            <person name="Gladieux P."/>
            <person name="Hiltunen Thoren M."/>
            <person name="Johannesson H."/>
        </authorList>
    </citation>
    <scope>NUCLEOTIDE SEQUENCE</scope>
    <source>
        <strain evidence="5">PSN293</strain>
    </source>
</reference>
<evidence type="ECO:0000259" key="3">
    <source>
        <dbReference type="Pfam" id="PF24883"/>
    </source>
</evidence>